<evidence type="ECO:0000259" key="6">
    <source>
        <dbReference type="PROSITE" id="PS50967"/>
    </source>
</evidence>
<dbReference type="InterPro" id="IPR002562">
    <property type="entry name" value="3'-5'_exonuclease_dom"/>
</dbReference>
<dbReference type="PANTHER" id="PTHR47649:SF1">
    <property type="entry name" value="RIBONUCLEASE D"/>
    <property type="match status" value="1"/>
</dbReference>
<dbReference type="EC" id="3.1.13.5" evidence="7"/>
<organism evidence="7 8">
    <name type="scientific">OM182 bacterium</name>
    <dbReference type="NCBI Taxonomy" id="2510334"/>
    <lineage>
        <taxon>Bacteria</taxon>
        <taxon>Pseudomonadati</taxon>
        <taxon>Pseudomonadota</taxon>
        <taxon>Gammaproteobacteria</taxon>
        <taxon>OMG group</taxon>
        <taxon>OM182 clade</taxon>
    </lineage>
</organism>
<comment type="caution">
    <text evidence="7">The sequence shown here is derived from an EMBL/GenBank/DDBJ whole genome shotgun (WGS) entry which is preliminary data.</text>
</comment>
<dbReference type="InterPro" id="IPR006292">
    <property type="entry name" value="RNase_D"/>
</dbReference>
<dbReference type="GO" id="GO:0008408">
    <property type="term" value="F:3'-5' exonuclease activity"/>
    <property type="evidence" value="ECO:0007669"/>
    <property type="project" value="InterPro"/>
</dbReference>
<dbReference type="Pfam" id="PF01612">
    <property type="entry name" value="DNA_pol_A_exo1"/>
    <property type="match status" value="1"/>
</dbReference>
<dbReference type="SUPFAM" id="SSF53098">
    <property type="entry name" value="Ribonuclease H-like"/>
    <property type="match status" value="1"/>
</dbReference>
<keyword evidence="5" id="KW-0269">Exonuclease</keyword>
<accession>A0A520RY06</accession>
<evidence type="ECO:0000256" key="3">
    <source>
        <dbReference type="ARBA" id="ARBA00022722"/>
    </source>
</evidence>
<dbReference type="InterPro" id="IPR010997">
    <property type="entry name" value="HRDC-like_sf"/>
</dbReference>
<dbReference type="Gene3D" id="1.10.150.80">
    <property type="entry name" value="HRDC domain"/>
    <property type="match status" value="2"/>
</dbReference>
<keyword evidence="2" id="KW-0819">tRNA processing</keyword>
<gene>
    <name evidence="7" type="primary">rnd</name>
    <name evidence="7" type="ORF">EVA68_07775</name>
</gene>
<dbReference type="Gene3D" id="3.30.420.10">
    <property type="entry name" value="Ribonuclease H-like superfamily/Ribonuclease H"/>
    <property type="match status" value="1"/>
</dbReference>
<keyword evidence="1" id="KW-0963">Cytoplasm</keyword>
<dbReference type="PROSITE" id="PS50967">
    <property type="entry name" value="HRDC"/>
    <property type="match status" value="1"/>
</dbReference>
<evidence type="ECO:0000256" key="2">
    <source>
        <dbReference type="ARBA" id="ARBA00022694"/>
    </source>
</evidence>
<keyword evidence="3" id="KW-0540">Nuclease</keyword>
<dbReference type="InterPro" id="IPR012337">
    <property type="entry name" value="RNaseH-like_sf"/>
</dbReference>
<dbReference type="InterPro" id="IPR051086">
    <property type="entry name" value="RNase_D-like"/>
</dbReference>
<dbReference type="InterPro" id="IPR044876">
    <property type="entry name" value="HRDC_dom_sf"/>
</dbReference>
<dbReference type="InterPro" id="IPR002121">
    <property type="entry name" value="HRDC_dom"/>
</dbReference>
<dbReference type="Pfam" id="PF00570">
    <property type="entry name" value="HRDC"/>
    <property type="match status" value="1"/>
</dbReference>
<dbReference type="CDD" id="cd06142">
    <property type="entry name" value="RNaseD_exo"/>
    <property type="match status" value="1"/>
</dbReference>
<dbReference type="GO" id="GO:0000166">
    <property type="term" value="F:nucleotide binding"/>
    <property type="evidence" value="ECO:0007669"/>
    <property type="project" value="InterPro"/>
</dbReference>
<evidence type="ECO:0000313" key="8">
    <source>
        <dbReference type="Proteomes" id="UP000316199"/>
    </source>
</evidence>
<name>A0A520RY06_9GAMM</name>
<sequence length="366" mass="41787">MEYQVVMEMEQLHDAMLICSEARVLTIDTEFVRVNTYYPEVGLIQIYDGKRCFLIDPIALPDLQSLKALMLSSSIVKVFHSCSEDLEVFQHALGIIPRPIFDTQIAAALLGIGFSISYQRLVEYYLGIELLKYETRSDWLKRPLTDNQLKYAALDVVHLYEVYNQELKALLETNRLGWVSEECAGLGLQIPTMIDPSQFYKKVKGASVLDRSQLNVLRDLCSWREVTARNKNIPRNRVIEQKSLLAIAKLKLSSKTDLVTEASITPKQFRQYGDVIFGVAKEARQKEEHLCPEIIPRSGGSVNSEHLQRLRRVVMDCAESLSVSPEFLVKRRHLEELLKLDQLPDDLNGWRKEAVGNALLIEMASF</sequence>
<reference evidence="7 8" key="1">
    <citation type="submission" date="2019-02" db="EMBL/GenBank/DDBJ databases">
        <title>Prokaryotic population dynamics and viral predation in marine succession experiment using metagenomics: the confinement effect.</title>
        <authorList>
            <person name="Haro-Moreno J.M."/>
            <person name="Rodriguez-Valera F."/>
            <person name="Lopez-Perez M."/>
        </authorList>
    </citation>
    <scope>NUCLEOTIDE SEQUENCE [LARGE SCALE GENOMIC DNA]</scope>
    <source>
        <strain evidence="7">MED-G157</strain>
    </source>
</reference>
<dbReference type="EMBL" id="SHAG01000048">
    <property type="protein sequence ID" value="RZO75099.1"/>
    <property type="molecule type" value="Genomic_DNA"/>
</dbReference>
<evidence type="ECO:0000313" key="7">
    <source>
        <dbReference type="EMBL" id="RZO75099.1"/>
    </source>
</evidence>
<dbReference type="NCBIfam" id="TIGR01388">
    <property type="entry name" value="rnd"/>
    <property type="match status" value="1"/>
</dbReference>
<proteinExistence type="predicted"/>
<dbReference type="Proteomes" id="UP000316199">
    <property type="component" value="Unassembled WGS sequence"/>
</dbReference>
<dbReference type="GO" id="GO:0003676">
    <property type="term" value="F:nucleic acid binding"/>
    <property type="evidence" value="ECO:0007669"/>
    <property type="project" value="InterPro"/>
</dbReference>
<dbReference type="InterPro" id="IPR036397">
    <property type="entry name" value="RNaseH_sf"/>
</dbReference>
<feature type="domain" description="HRDC" evidence="6">
    <location>
        <begin position="210"/>
        <end position="290"/>
    </location>
</feature>
<dbReference type="PANTHER" id="PTHR47649">
    <property type="entry name" value="RIBONUCLEASE D"/>
    <property type="match status" value="1"/>
</dbReference>
<dbReference type="GO" id="GO:0033890">
    <property type="term" value="F:ribonuclease D activity"/>
    <property type="evidence" value="ECO:0007669"/>
    <property type="project" value="UniProtKB-EC"/>
</dbReference>
<protein>
    <submittedName>
        <fullName evidence="7">Ribonuclease D</fullName>
        <ecNumber evidence="7">3.1.13.5</ecNumber>
    </submittedName>
</protein>
<evidence type="ECO:0000256" key="5">
    <source>
        <dbReference type="ARBA" id="ARBA00022839"/>
    </source>
</evidence>
<dbReference type="SUPFAM" id="SSF47819">
    <property type="entry name" value="HRDC-like"/>
    <property type="match status" value="2"/>
</dbReference>
<dbReference type="GO" id="GO:0008033">
    <property type="term" value="P:tRNA processing"/>
    <property type="evidence" value="ECO:0007669"/>
    <property type="project" value="UniProtKB-KW"/>
</dbReference>
<keyword evidence="4 7" id="KW-0378">Hydrolase</keyword>
<evidence type="ECO:0000256" key="1">
    <source>
        <dbReference type="ARBA" id="ARBA00022490"/>
    </source>
</evidence>
<evidence type="ECO:0000256" key="4">
    <source>
        <dbReference type="ARBA" id="ARBA00022801"/>
    </source>
</evidence>
<dbReference type="AlphaFoldDB" id="A0A520RY06"/>
<dbReference type="SMART" id="SM00474">
    <property type="entry name" value="35EXOc"/>
    <property type="match status" value="1"/>
</dbReference>